<proteinExistence type="predicted"/>
<reference evidence="1 2" key="1">
    <citation type="submission" date="2014-06" db="EMBL/GenBank/DDBJ databases">
        <authorList>
            <person name="Swart Estienne"/>
        </authorList>
    </citation>
    <scope>NUCLEOTIDE SEQUENCE [LARGE SCALE GENOMIC DNA]</scope>
    <source>
        <strain evidence="1 2">130c</strain>
    </source>
</reference>
<keyword evidence="2" id="KW-1185">Reference proteome</keyword>
<accession>A0A078B190</accession>
<organism evidence="1 2">
    <name type="scientific">Stylonychia lemnae</name>
    <name type="common">Ciliate</name>
    <dbReference type="NCBI Taxonomy" id="5949"/>
    <lineage>
        <taxon>Eukaryota</taxon>
        <taxon>Sar</taxon>
        <taxon>Alveolata</taxon>
        <taxon>Ciliophora</taxon>
        <taxon>Intramacronucleata</taxon>
        <taxon>Spirotrichea</taxon>
        <taxon>Stichotrichia</taxon>
        <taxon>Sporadotrichida</taxon>
        <taxon>Oxytrichidae</taxon>
        <taxon>Stylonychinae</taxon>
        <taxon>Stylonychia</taxon>
    </lineage>
</organism>
<dbReference type="OrthoDB" id="283202at2759"/>
<evidence type="ECO:0000313" key="1">
    <source>
        <dbReference type="EMBL" id="CDW88096.1"/>
    </source>
</evidence>
<dbReference type="PANTHER" id="PTHR21580:SF28">
    <property type="entry name" value="BOREALIN N-TERMINAL DOMAIN-CONTAINING PROTEIN-RELATED"/>
    <property type="match status" value="1"/>
</dbReference>
<name>A0A078B190_STYLE</name>
<dbReference type="Proteomes" id="UP000039865">
    <property type="component" value="Unassembled WGS sequence"/>
</dbReference>
<dbReference type="InParanoid" id="A0A078B190"/>
<dbReference type="PANTHER" id="PTHR21580">
    <property type="entry name" value="SHIPPO-1-RELATED"/>
    <property type="match status" value="1"/>
</dbReference>
<protein>
    <submittedName>
        <fullName evidence="1">Uncharacterized protein</fullName>
    </submittedName>
</protein>
<sequence>MYSFGSQDRFQKTKEPYCQRSAYDVPSRKQKRAAGFGYGKKHATMISEKTIEQQPAPGTYEIPSDFNLHRKSVPNLFGSSARDKLFEQVKVHGKMPGPGQYDHMKTRNDAPSYTFRQRTSFHDFLNLQAKIKVPGPGEYTPRVELSDPASFINSKFKHEGSTIFPTINSGSSSQRFPYVSKEKLPSPQEYNIMTQSMSGEGKYMISKFKNSRAPKISPGKIRGDKDLVLNNNPGPGSYQPFSEFGKGKISSMNRYGLPKSMLKTVD</sequence>
<gene>
    <name evidence="1" type="primary">Contig5212.g244</name>
    <name evidence="1" type="ORF">STYLEM_17212</name>
</gene>
<dbReference type="OMA" id="QSGVYPK"/>
<dbReference type="Pfam" id="PF07004">
    <property type="entry name" value="SHIPPO-rpt"/>
    <property type="match status" value="3"/>
</dbReference>
<dbReference type="EMBL" id="CCKQ01016215">
    <property type="protein sequence ID" value="CDW88096.1"/>
    <property type="molecule type" value="Genomic_DNA"/>
</dbReference>
<dbReference type="InterPro" id="IPR010736">
    <property type="entry name" value="SHIPPO-rpt"/>
</dbReference>
<dbReference type="AlphaFoldDB" id="A0A078B190"/>
<evidence type="ECO:0000313" key="2">
    <source>
        <dbReference type="Proteomes" id="UP000039865"/>
    </source>
</evidence>
<dbReference type="InterPro" id="IPR051291">
    <property type="entry name" value="CIMAP"/>
</dbReference>